<dbReference type="Proteomes" id="UP000069620">
    <property type="component" value="Unassembled WGS sequence"/>
</dbReference>
<sequence length="98" mass="10166">MGEVDAAHVDVGALLDVARQYDAAAEIVESCVGVRLRFDGATAGREHTASGETLRTALDERIAPLSQWARAVGEVAAVLRSTTDRYVAADAGAAARVG</sequence>
<keyword evidence="2" id="KW-1185">Reference proteome</keyword>
<protein>
    <recommendedName>
        <fullName evidence="3">ESX-1 secretion-associated protein</fullName>
    </recommendedName>
</protein>
<evidence type="ECO:0000313" key="1">
    <source>
        <dbReference type="EMBL" id="GAS89701.1"/>
    </source>
</evidence>
<accession>A0A100W129</accession>
<evidence type="ECO:0008006" key="3">
    <source>
        <dbReference type="Google" id="ProtNLM"/>
    </source>
</evidence>
<dbReference type="AlphaFoldDB" id="A0A100W129"/>
<organism evidence="1 2">
    <name type="scientific">Mycolicibacterium brisbanense</name>
    <dbReference type="NCBI Taxonomy" id="146020"/>
    <lineage>
        <taxon>Bacteria</taxon>
        <taxon>Bacillati</taxon>
        <taxon>Actinomycetota</taxon>
        <taxon>Actinomycetes</taxon>
        <taxon>Mycobacteriales</taxon>
        <taxon>Mycobacteriaceae</taxon>
        <taxon>Mycolicibacterium</taxon>
    </lineage>
</organism>
<proteinExistence type="predicted"/>
<dbReference type="Pfam" id="PF10824">
    <property type="entry name" value="T7SS_ESX_EspC"/>
    <property type="match status" value="1"/>
</dbReference>
<comment type="caution">
    <text evidence="1">The sequence shown here is derived from an EMBL/GenBank/DDBJ whole genome shotgun (WGS) entry which is preliminary data.</text>
</comment>
<reference evidence="2" key="2">
    <citation type="submission" date="2016-02" db="EMBL/GenBank/DDBJ databases">
        <title>Draft genome sequence of five rapidly growing Mycobacterium species.</title>
        <authorList>
            <person name="Katahira K."/>
            <person name="Gotou Y."/>
            <person name="Iida K."/>
            <person name="Ogura Y."/>
            <person name="Hayashi T."/>
        </authorList>
    </citation>
    <scope>NUCLEOTIDE SEQUENCE [LARGE SCALE GENOMIC DNA]</scope>
    <source>
        <strain evidence="2">JCM15654</strain>
    </source>
</reference>
<dbReference type="InterPro" id="IPR022536">
    <property type="entry name" value="EspC"/>
</dbReference>
<reference evidence="2" key="1">
    <citation type="journal article" date="2016" name="Genome Announc.">
        <title>Draft Genome Sequences of Five Rapidly Growing Mycobacterium Species, M. thermoresistibile, M. fortuitum subsp. acetamidolyticum, M. canariasense, M. brisbanense, and M. novocastrense.</title>
        <authorList>
            <person name="Katahira K."/>
            <person name="Ogura Y."/>
            <person name="Gotoh Y."/>
            <person name="Hayashi T."/>
        </authorList>
    </citation>
    <scope>NUCLEOTIDE SEQUENCE [LARGE SCALE GENOMIC DNA]</scope>
    <source>
        <strain evidence="2">JCM15654</strain>
    </source>
</reference>
<dbReference type="EMBL" id="BCSX01000035">
    <property type="protein sequence ID" value="GAS89701.1"/>
    <property type="molecule type" value="Genomic_DNA"/>
</dbReference>
<dbReference type="OrthoDB" id="4763847at2"/>
<name>A0A100W129_9MYCO</name>
<dbReference type="GO" id="GO:0009306">
    <property type="term" value="P:protein secretion"/>
    <property type="evidence" value="ECO:0007669"/>
    <property type="project" value="InterPro"/>
</dbReference>
<dbReference type="STRING" id="146020.RMCB_3797"/>
<gene>
    <name evidence="1" type="ORF">RMCB_3797</name>
</gene>
<dbReference type="RefSeq" id="WP_062830039.1">
    <property type="nucleotide sequence ID" value="NZ_BCSX01000035.1"/>
</dbReference>
<evidence type="ECO:0000313" key="2">
    <source>
        <dbReference type="Proteomes" id="UP000069620"/>
    </source>
</evidence>